<keyword evidence="1" id="KW-0812">Transmembrane</keyword>
<dbReference type="EMBL" id="FQXC01000002">
    <property type="protein sequence ID" value="SHH13867.1"/>
    <property type="molecule type" value="Genomic_DNA"/>
</dbReference>
<feature type="transmembrane region" description="Helical" evidence="1">
    <location>
        <begin position="35"/>
        <end position="58"/>
    </location>
</feature>
<dbReference type="Pfam" id="PF11127">
    <property type="entry name" value="YgaP-like_TM"/>
    <property type="match status" value="1"/>
</dbReference>
<dbReference type="InterPro" id="IPR021309">
    <property type="entry name" value="YgaP-like_TM"/>
</dbReference>
<dbReference type="STRING" id="996342.SAMN05443551_1373"/>
<evidence type="ECO:0000313" key="3">
    <source>
        <dbReference type="EMBL" id="SHH13867.1"/>
    </source>
</evidence>
<keyword evidence="4" id="KW-1185">Reference proteome</keyword>
<name>A0A1M5QIA8_9RHOB</name>
<accession>A0A1M5QIA8</accession>
<gene>
    <name evidence="3" type="ORF">SAMN05443551_1373</name>
</gene>
<sequence>MFAKNMRTWDRILRIVVGAALIIAFFMGVGGSWNWAFLIGIVPLVTGVLGSCPAYSVFGIKTSG</sequence>
<protein>
    <recommendedName>
        <fullName evidence="2">Inner membrane protein YgaP-like transmembrane domain-containing protein</fullName>
    </recommendedName>
</protein>
<dbReference type="AlphaFoldDB" id="A0A1M5QIA8"/>
<evidence type="ECO:0000259" key="2">
    <source>
        <dbReference type="Pfam" id="PF11127"/>
    </source>
</evidence>
<proteinExistence type="predicted"/>
<keyword evidence="1" id="KW-0472">Membrane</keyword>
<reference evidence="3 4" key="1">
    <citation type="submission" date="2016-11" db="EMBL/GenBank/DDBJ databases">
        <authorList>
            <person name="Jaros S."/>
            <person name="Januszkiewicz K."/>
            <person name="Wedrychowicz H."/>
        </authorList>
    </citation>
    <scope>NUCLEOTIDE SEQUENCE [LARGE SCALE GENOMIC DNA]</scope>
    <source>
        <strain evidence="3 4">DSM 29431</strain>
    </source>
</reference>
<evidence type="ECO:0000313" key="4">
    <source>
        <dbReference type="Proteomes" id="UP000184221"/>
    </source>
</evidence>
<feature type="transmembrane region" description="Helical" evidence="1">
    <location>
        <begin position="12"/>
        <end position="29"/>
    </location>
</feature>
<keyword evidence="1" id="KW-1133">Transmembrane helix</keyword>
<organism evidence="3 4">
    <name type="scientific">Marivita hallyeonensis</name>
    <dbReference type="NCBI Taxonomy" id="996342"/>
    <lineage>
        <taxon>Bacteria</taxon>
        <taxon>Pseudomonadati</taxon>
        <taxon>Pseudomonadota</taxon>
        <taxon>Alphaproteobacteria</taxon>
        <taxon>Rhodobacterales</taxon>
        <taxon>Roseobacteraceae</taxon>
        <taxon>Marivita</taxon>
    </lineage>
</organism>
<dbReference type="OrthoDB" id="9804804at2"/>
<evidence type="ECO:0000256" key="1">
    <source>
        <dbReference type="SAM" id="Phobius"/>
    </source>
</evidence>
<dbReference type="Proteomes" id="UP000184221">
    <property type="component" value="Unassembled WGS sequence"/>
</dbReference>
<feature type="domain" description="Inner membrane protein YgaP-like transmembrane" evidence="2">
    <location>
        <begin position="4"/>
        <end position="63"/>
    </location>
</feature>